<dbReference type="GO" id="GO:0042773">
    <property type="term" value="P:ATP synthesis coupled electron transport"/>
    <property type="evidence" value="ECO:0007669"/>
    <property type="project" value="InterPro"/>
</dbReference>
<evidence type="ECO:0000256" key="3">
    <source>
        <dbReference type="ARBA" id="ARBA00022692"/>
    </source>
</evidence>
<dbReference type="GO" id="GO:0016020">
    <property type="term" value="C:membrane"/>
    <property type="evidence" value="ECO:0007669"/>
    <property type="project" value="UniProtKB-SubCell"/>
</dbReference>
<dbReference type="AlphaFoldDB" id="A0A4R1BBN2"/>
<feature type="transmembrane region" description="Helical" evidence="7">
    <location>
        <begin position="66"/>
        <end position="93"/>
    </location>
</feature>
<feature type="transmembrane region" description="Helical" evidence="7">
    <location>
        <begin position="443"/>
        <end position="463"/>
    </location>
</feature>
<sequence length="491" mass="53775">MTVLLLFLIPLIGGLVTFFLKEDKAARGWSLLVAFAAMAVSIKGFADMKSGLTPEFSAPWMGSLGASFSLSLDGLSGILTLLTGIAYPIILLATWKTPYRKPGNFFGLMLLTQAGLMGVFTATDALLFYFFWELALIPVYFLCSGWGGERRIQVTFKFFIYTFTGSVIMLIALLYLYSLTPDQSFSLESFYALNLSHSTQGWIFWMLFIAFAIKMPVFPFHTWQPDTYEQSPTAVTMVLSGLMVKMGVFGVLRWVLPVVPDASYIWGDVVMSLSVIGILYASIIALQQDDLKRLVAYSSIAHIGLMSAAIFALSRSGMQGVMIQLFHHGVNIIGLWIVVELVERQFGTRKLSQLGGIAAEAPALTILLVVVAFANVALPLTNSFPGEFLMFNGIWNSGGTKYNIVFTVLAILSIILGAAYTLRMVQAVFFGAANERTATGYRLKANETVALCIVVALILWFGVYPQPLIDATKASAQAILKAANYTNIAIK</sequence>
<reference evidence="9 10" key="1">
    <citation type="submission" date="2019-03" db="EMBL/GenBank/DDBJ databases">
        <authorList>
            <person name="Kim M.K.M."/>
        </authorList>
    </citation>
    <scope>NUCLEOTIDE SEQUENCE [LARGE SCALE GENOMIC DNA]</scope>
    <source>
        <strain evidence="9 10">17J68-12</strain>
    </source>
</reference>
<feature type="transmembrane region" description="Helical" evidence="7">
    <location>
        <begin position="262"/>
        <end position="282"/>
    </location>
</feature>
<feature type="domain" description="NADH:quinone oxidoreductase/Mrp antiporter transmembrane" evidence="8">
    <location>
        <begin position="122"/>
        <end position="410"/>
    </location>
</feature>
<protein>
    <submittedName>
        <fullName evidence="9">NADH-quinone oxidoreductase subunit M</fullName>
    </submittedName>
</protein>
<feature type="transmembrane region" description="Helical" evidence="7">
    <location>
        <begin position="402"/>
        <end position="422"/>
    </location>
</feature>
<evidence type="ECO:0000313" key="9">
    <source>
        <dbReference type="EMBL" id="TCJ14416.1"/>
    </source>
</evidence>
<dbReference type="GO" id="GO:0012505">
    <property type="term" value="C:endomembrane system"/>
    <property type="evidence" value="ECO:0007669"/>
    <property type="project" value="UniProtKB-SubCell"/>
</dbReference>
<dbReference type="NCBIfam" id="TIGR01972">
    <property type="entry name" value="NDH_I_M"/>
    <property type="match status" value="1"/>
</dbReference>
<dbReference type="GO" id="GO:0003954">
    <property type="term" value="F:NADH dehydrogenase activity"/>
    <property type="evidence" value="ECO:0007669"/>
    <property type="project" value="TreeGrafter"/>
</dbReference>
<evidence type="ECO:0000256" key="5">
    <source>
        <dbReference type="ARBA" id="ARBA00023136"/>
    </source>
</evidence>
<dbReference type="Proteomes" id="UP000295334">
    <property type="component" value="Unassembled WGS sequence"/>
</dbReference>
<comment type="caution">
    <text evidence="9">The sequence shown here is derived from an EMBL/GenBank/DDBJ whole genome shotgun (WGS) entry which is preliminary data.</text>
</comment>
<evidence type="ECO:0000259" key="8">
    <source>
        <dbReference type="Pfam" id="PF00361"/>
    </source>
</evidence>
<feature type="transmembrane region" description="Helical" evidence="7">
    <location>
        <begin position="158"/>
        <end position="177"/>
    </location>
</feature>
<feature type="transmembrane region" description="Helical" evidence="7">
    <location>
        <begin position="235"/>
        <end position="256"/>
    </location>
</feature>
<dbReference type="GO" id="GO:0015990">
    <property type="term" value="P:electron transport coupled proton transport"/>
    <property type="evidence" value="ECO:0007669"/>
    <property type="project" value="TreeGrafter"/>
</dbReference>
<evidence type="ECO:0000256" key="1">
    <source>
        <dbReference type="ARBA" id="ARBA00004127"/>
    </source>
</evidence>
<dbReference type="InterPro" id="IPR001750">
    <property type="entry name" value="ND/Mrp_TM"/>
</dbReference>
<feature type="transmembrane region" description="Helical" evidence="7">
    <location>
        <begin position="105"/>
        <end position="123"/>
    </location>
</feature>
<evidence type="ECO:0000256" key="6">
    <source>
        <dbReference type="RuleBase" id="RU000320"/>
    </source>
</evidence>
<dbReference type="Pfam" id="PF00361">
    <property type="entry name" value="Proton_antipo_M"/>
    <property type="match status" value="1"/>
</dbReference>
<keyword evidence="4 7" id="KW-1133">Transmembrane helix</keyword>
<dbReference type="GO" id="GO:0008137">
    <property type="term" value="F:NADH dehydrogenase (ubiquinone) activity"/>
    <property type="evidence" value="ECO:0007669"/>
    <property type="project" value="InterPro"/>
</dbReference>
<keyword evidence="3 6" id="KW-0812">Transmembrane</keyword>
<dbReference type="InterPro" id="IPR003918">
    <property type="entry name" value="NADH_UbQ_OxRdtase"/>
</dbReference>
<feature type="transmembrane region" description="Helical" evidence="7">
    <location>
        <begin position="6"/>
        <end position="21"/>
    </location>
</feature>
<dbReference type="InterPro" id="IPR010227">
    <property type="entry name" value="NADH_Q_OxRdtase_chainM/4"/>
</dbReference>
<feature type="transmembrane region" description="Helical" evidence="7">
    <location>
        <begin position="294"/>
        <end position="313"/>
    </location>
</feature>
<feature type="transmembrane region" description="Helical" evidence="7">
    <location>
        <begin position="202"/>
        <end position="223"/>
    </location>
</feature>
<feature type="transmembrane region" description="Helical" evidence="7">
    <location>
        <begin position="28"/>
        <end position="46"/>
    </location>
</feature>
<comment type="similarity">
    <text evidence="2">Belongs to the complex I subunit 4 family.</text>
</comment>
<dbReference type="PANTHER" id="PTHR43507:SF1">
    <property type="entry name" value="NADH-UBIQUINONE OXIDOREDUCTASE CHAIN 4"/>
    <property type="match status" value="1"/>
</dbReference>
<evidence type="ECO:0000313" key="10">
    <source>
        <dbReference type="Proteomes" id="UP000295334"/>
    </source>
</evidence>
<evidence type="ECO:0000256" key="2">
    <source>
        <dbReference type="ARBA" id="ARBA00009025"/>
    </source>
</evidence>
<dbReference type="EMBL" id="SJZI01000042">
    <property type="protein sequence ID" value="TCJ14416.1"/>
    <property type="molecule type" value="Genomic_DNA"/>
</dbReference>
<feature type="transmembrane region" description="Helical" evidence="7">
    <location>
        <begin position="325"/>
        <end position="342"/>
    </location>
</feature>
<evidence type="ECO:0000256" key="4">
    <source>
        <dbReference type="ARBA" id="ARBA00022989"/>
    </source>
</evidence>
<gene>
    <name evidence="9" type="ORF">EPD60_10525</name>
</gene>
<dbReference type="PANTHER" id="PTHR43507">
    <property type="entry name" value="NADH-UBIQUINONE OXIDOREDUCTASE CHAIN 4"/>
    <property type="match status" value="1"/>
</dbReference>
<feature type="transmembrane region" description="Helical" evidence="7">
    <location>
        <begin position="363"/>
        <end position="382"/>
    </location>
</feature>
<evidence type="ECO:0000256" key="7">
    <source>
        <dbReference type="SAM" id="Phobius"/>
    </source>
</evidence>
<feature type="transmembrane region" description="Helical" evidence="7">
    <location>
        <begin position="129"/>
        <end position="146"/>
    </location>
</feature>
<keyword evidence="10" id="KW-1185">Reference proteome</keyword>
<dbReference type="OrthoDB" id="9811718at2"/>
<organism evidence="9 10">
    <name type="scientific">Flaviaesturariibacter flavus</name>
    <dbReference type="NCBI Taxonomy" id="2502780"/>
    <lineage>
        <taxon>Bacteria</taxon>
        <taxon>Pseudomonadati</taxon>
        <taxon>Bacteroidota</taxon>
        <taxon>Chitinophagia</taxon>
        <taxon>Chitinophagales</taxon>
        <taxon>Chitinophagaceae</taxon>
        <taxon>Flaviaestuariibacter</taxon>
    </lineage>
</organism>
<name>A0A4R1BBN2_9BACT</name>
<accession>A0A4R1BBN2</accession>
<dbReference type="RefSeq" id="WP_131449407.1">
    <property type="nucleotide sequence ID" value="NZ_SJZI01000042.1"/>
</dbReference>
<dbReference type="GO" id="GO:0048039">
    <property type="term" value="F:ubiquinone binding"/>
    <property type="evidence" value="ECO:0007669"/>
    <property type="project" value="TreeGrafter"/>
</dbReference>
<dbReference type="PRINTS" id="PR01437">
    <property type="entry name" value="NUOXDRDTASE4"/>
</dbReference>
<proteinExistence type="inferred from homology"/>
<keyword evidence="5 7" id="KW-0472">Membrane</keyword>
<comment type="subcellular location">
    <subcellularLocation>
        <location evidence="1">Endomembrane system</location>
        <topology evidence="1">Multi-pass membrane protein</topology>
    </subcellularLocation>
    <subcellularLocation>
        <location evidence="6">Membrane</location>
        <topology evidence="6">Multi-pass membrane protein</topology>
    </subcellularLocation>
</comment>